<dbReference type="PROSITE" id="PS50011">
    <property type="entry name" value="PROTEIN_KINASE_DOM"/>
    <property type="match status" value="1"/>
</dbReference>
<evidence type="ECO:0000256" key="6">
    <source>
        <dbReference type="ARBA" id="ARBA00022729"/>
    </source>
</evidence>
<comment type="similarity">
    <text evidence="2">In the N-terminal section; belongs to the leguminous lectin family.</text>
</comment>
<evidence type="ECO:0000256" key="16">
    <source>
        <dbReference type="SAM" id="Phobius"/>
    </source>
</evidence>
<keyword evidence="12 16" id="KW-0472">Membrane</keyword>
<evidence type="ECO:0000256" key="9">
    <source>
        <dbReference type="ARBA" id="ARBA00022777"/>
    </source>
</evidence>
<evidence type="ECO:0000256" key="14">
    <source>
        <dbReference type="PROSITE-ProRule" id="PRU10141"/>
    </source>
</evidence>
<dbReference type="PROSITE" id="PS00107">
    <property type="entry name" value="PROTEIN_KINASE_ATP"/>
    <property type="match status" value="1"/>
</dbReference>
<evidence type="ECO:0000256" key="7">
    <source>
        <dbReference type="ARBA" id="ARBA00022734"/>
    </source>
</evidence>
<keyword evidence="13 19" id="KW-0675">Receptor</keyword>
<dbReference type="Proteomes" id="UP000818029">
    <property type="component" value="Chromosome D02"/>
</dbReference>
<dbReference type="Gene3D" id="3.30.200.20">
    <property type="entry name" value="Phosphorylase Kinase, domain 1"/>
    <property type="match status" value="1"/>
</dbReference>
<keyword evidence="9 19" id="KW-0418">Kinase</keyword>
<evidence type="ECO:0000256" key="11">
    <source>
        <dbReference type="ARBA" id="ARBA00022989"/>
    </source>
</evidence>
<dbReference type="CDD" id="cd06899">
    <property type="entry name" value="lectin_legume_LecRK_Arcelin_ConA"/>
    <property type="match status" value="1"/>
</dbReference>
<dbReference type="Gene3D" id="1.10.510.10">
    <property type="entry name" value="Transferase(Phosphotransferase) domain 1"/>
    <property type="match status" value="1"/>
</dbReference>
<keyword evidence="8 14" id="KW-0547">Nucleotide-binding</keyword>
<evidence type="ECO:0000256" key="15">
    <source>
        <dbReference type="SAM" id="MobiDB-lite"/>
    </source>
</evidence>
<reference evidence="18" key="1">
    <citation type="journal article" date="2020" name="Nat. Genet.">
        <title>Genomic diversifications of five Gossypium allopolyploid species and their impact on cotton improvement.</title>
        <authorList>
            <person name="Chen Z.J."/>
            <person name="Sreedasyam A."/>
            <person name="Ando A."/>
            <person name="Song Q."/>
            <person name="De Santiago L.M."/>
            <person name="Hulse-Kemp A.M."/>
            <person name="Ding M."/>
            <person name="Ye W."/>
            <person name="Kirkbride R.C."/>
            <person name="Jenkins J."/>
            <person name="Plott C."/>
            <person name="Lovell J."/>
            <person name="Lin Y.M."/>
            <person name="Vaughn R."/>
            <person name="Liu B."/>
            <person name="Simpson S."/>
            <person name="Scheffler B.E."/>
            <person name="Wen L."/>
            <person name="Saski C.A."/>
            <person name="Grover C.E."/>
            <person name="Hu G."/>
            <person name="Conover J.L."/>
            <person name="Carlson J.W."/>
            <person name="Shu S."/>
            <person name="Boston L.B."/>
            <person name="Williams M."/>
            <person name="Peterson D.G."/>
            <person name="McGee K."/>
            <person name="Jones D.C."/>
            <person name="Wendel J.F."/>
            <person name="Stelly D.M."/>
            <person name="Grimwood J."/>
            <person name="Schmutz J."/>
        </authorList>
    </citation>
    <scope>NUCLEOTIDE SEQUENCE [LARGE SCALE GENOMIC DNA]</scope>
    <source>
        <strain evidence="18">cv. TM-1</strain>
    </source>
</reference>
<evidence type="ECO:0000256" key="1">
    <source>
        <dbReference type="ARBA" id="ARBA00004479"/>
    </source>
</evidence>
<sequence length="709" mass="79577">MIYQSKILSFKFIKLDYRHHSIKISPRKTNQLILNSAMEAVGLLFHLLLLGLLVHAEINFTYNGFLKANVTTEGASFIKSDGILALTNDSVRLIGHSFYPSPIRFKKSNPNRTEAAVTFSTNFVFSISPKYPEIGGHGLAFVLMPTEKLKSLPNQYLGLPNDTDNAHFFAVEFDVVQNVELQDINDNHVGIDISSLISSISEPAAYYSSNDNRSNQVALKSGEPVQAWIDYDSNKMLMNVSISPCGMLRPHRPLISFPIDLSLVLDEYMHVGFSASTGLLAALHYVHGWSFSIEGRAQDLDPRKLPFLNSKPSKLMHSKGFAVGITLASITLIFLAIIGVIQIIFRIRDGDEIMEDWEIEYRAHRFNYSELFSATRGFREKNLVGSGGFGRVYRGVIRSTGLEVAVKRVYSGSRQGMREFVAEITSMGRLRHRNLVHLHGWCRKQNELLLVYDYFPNGSLDKLLYEDGPLKGKNLTWDQRYKILTGIAHALLYLHENCNQRVVHRDVKPSNVLIDEDLNAKLGDFGLARTYEHNNDPQTTHIVGTLGYLAPELTRTGKATTSTDVYGYGTLMLEVASRRRPIEPQSGADELVLVDWARELHSRGEITRAIDPTLKNYHSGEAQLVLTLGLLCCHPHPDYRPTMRRVVQLLLGDATLPPLPHDIHMEVPIAITDYSDTFGDDSDNPSSQKMSSSSSKNSWTIGHTTRVTF</sequence>
<gene>
    <name evidence="19" type="primary">LOC107940737</name>
</gene>
<dbReference type="GO" id="GO:0002229">
    <property type="term" value="P:defense response to oomycetes"/>
    <property type="evidence" value="ECO:0000318"/>
    <property type="project" value="GO_Central"/>
</dbReference>
<evidence type="ECO:0000256" key="3">
    <source>
        <dbReference type="ARBA" id="ARBA00010217"/>
    </source>
</evidence>
<feature type="transmembrane region" description="Helical" evidence="16">
    <location>
        <begin position="321"/>
        <end position="345"/>
    </location>
</feature>
<keyword evidence="5 16" id="KW-0812">Transmembrane</keyword>
<keyword evidence="7" id="KW-0430">Lectin</keyword>
<comment type="similarity">
    <text evidence="3">In the C-terminal section; belongs to the protein kinase superfamily. Ser/Thr protein kinase family.</text>
</comment>
<feature type="region of interest" description="Disordered" evidence="15">
    <location>
        <begin position="676"/>
        <end position="709"/>
    </location>
</feature>
<dbReference type="KEGG" id="ghi:107940737"/>
<dbReference type="InterPro" id="IPR008271">
    <property type="entry name" value="Ser/Thr_kinase_AS"/>
</dbReference>
<keyword evidence="11 16" id="KW-1133">Transmembrane helix</keyword>
<dbReference type="RefSeq" id="XP_016729673.2">
    <property type="nucleotide sequence ID" value="XM_016874184.2"/>
</dbReference>
<dbReference type="InterPro" id="IPR017441">
    <property type="entry name" value="Protein_kinase_ATP_BS"/>
</dbReference>
<evidence type="ECO:0000256" key="13">
    <source>
        <dbReference type="ARBA" id="ARBA00023170"/>
    </source>
</evidence>
<dbReference type="InterPro" id="IPR001220">
    <property type="entry name" value="Legume_lectin_dom"/>
</dbReference>
<dbReference type="PROSITE" id="PS00108">
    <property type="entry name" value="PROTEIN_KINASE_ST"/>
    <property type="match status" value="1"/>
</dbReference>
<dbReference type="PaxDb" id="3635-A0A1U8MVX1"/>
<keyword evidence="18" id="KW-1185">Reference proteome</keyword>
<dbReference type="GO" id="GO:0005886">
    <property type="term" value="C:plasma membrane"/>
    <property type="evidence" value="ECO:0000318"/>
    <property type="project" value="GO_Central"/>
</dbReference>
<name>A0A1U8MVX1_GOSHI</name>
<dbReference type="CDD" id="cd14066">
    <property type="entry name" value="STKc_IRAK"/>
    <property type="match status" value="1"/>
</dbReference>
<dbReference type="InterPro" id="IPR000719">
    <property type="entry name" value="Prot_kinase_dom"/>
</dbReference>
<protein>
    <submittedName>
        <fullName evidence="19">L-type lectin-domain containing receptor kinase SIT2</fullName>
    </submittedName>
</protein>
<dbReference type="Gene3D" id="2.60.120.200">
    <property type="match status" value="1"/>
</dbReference>
<dbReference type="Pfam" id="PF00139">
    <property type="entry name" value="Lectin_legB"/>
    <property type="match status" value="1"/>
</dbReference>
<evidence type="ECO:0000256" key="12">
    <source>
        <dbReference type="ARBA" id="ARBA00023136"/>
    </source>
</evidence>
<dbReference type="Pfam" id="PF00069">
    <property type="entry name" value="Pkinase"/>
    <property type="match status" value="1"/>
</dbReference>
<feature type="compositionally biased region" description="Polar residues" evidence="15">
    <location>
        <begin position="699"/>
        <end position="709"/>
    </location>
</feature>
<feature type="domain" description="Protein kinase" evidence="17">
    <location>
        <begin position="378"/>
        <end position="656"/>
    </location>
</feature>
<proteinExistence type="inferred from homology"/>
<evidence type="ECO:0000259" key="17">
    <source>
        <dbReference type="PROSITE" id="PS50011"/>
    </source>
</evidence>
<accession>A0A1U8MVX1</accession>
<organism evidence="18 19">
    <name type="scientific">Gossypium hirsutum</name>
    <name type="common">Upland cotton</name>
    <name type="synonym">Gossypium mexicanum</name>
    <dbReference type="NCBI Taxonomy" id="3635"/>
    <lineage>
        <taxon>Eukaryota</taxon>
        <taxon>Viridiplantae</taxon>
        <taxon>Streptophyta</taxon>
        <taxon>Embryophyta</taxon>
        <taxon>Tracheophyta</taxon>
        <taxon>Spermatophyta</taxon>
        <taxon>Magnoliopsida</taxon>
        <taxon>eudicotyledons</taxon>
        <taxon>Gunneridae</taxon>
        <taxon>Pentapetalae</taxon>
        <taxon>rosids</taxon>
        <taxon>malvids</taxon>
        <taxon>Malvales</taxon>
        <taxon>Malvaceae</taxon>
        <taxon>Malvoideae</taxon>
        <taxon>Gossypium</taxon>
    </lineage>
</organism>
<evidence type="ECO:0000256" key="8">
    <source>
        <dbReference type="ARBA" id="ARBA00022741"/>
    </source>
</evidence>
<evidence type="ECO:0000313" key="18">
    <source>
        <dbReference type="Proteomes" id="UP000818029"/>
    </source>
</evidence>
<dbReference type="AlphaFoldDB" id="A0A1U8MVX1"/>
<feature type="compositionally biased region" description="Low complexity" evidence="15">
    <location>
        <begin position="684"/>
        <end position="698"/>
    </location>
</feature>
<evidence type="ECO:0000256" key="2">
    <source>
        <dbReference type="ARBA" id="ARBA00008536"/>
    </source>
</evidence>
<keyword evidence="10 14" id="KW-0067">ATP-binding</keyword>
<dbReference type="GO" id="GO:0004675">
    <property type="term" value="F:transmembrane receptor protein serine/threonine kinase activity"/>
    <property type="evidence" value="ECO:0000318"/>
    <property type="project" value="GO_Central"/>
</dbReference>
<dbReference type="PANTHER" id="PTHR27007">
    <property type="match status" value="1"/>
</dbReference>
<dbReference type="GeneID" id="107940737"/>
<evidence type="ECO:0000256" key="10">
    <source>
        <dbReference type="ARBA" id="ARBA00022840"/>
    </source>
</evidence>
<reference evidence="19" key="2">
    <citation type="submission" date="2025-08" db="UniProtKB">
        <authorList>
            <consortium name="RefSeq"/>
        </authorList>
    </citation>
    <scope>IDENTIFICATION</scope>
</reference>
<evidence type="ECO:0000313" key="19">
    <source>
        <dbReference type="RefSeq" id="XP_016729673.2"/>
    </source>
</evidence>
<dbReference type="GO" id="GO:0042742">
    <property type="term" value="P:defense response to bacterium"/>
    <property type="evidence" value="ECO:0000318"/>
    <property type="project" value="GO_Central"/>
</dbReference>
<dbReference type="InterPro" id="IPR011009">
    <property type="entry name" value="Kinase-like_dom_sf"/>
</dbReference>
<feature type="binding site" evidence="14">
    <location>
        <position position="407"/>
    </location>
    <ligand>
        <name>ATP</name>
        <dbReference type="ChEBI" id="CHEBI:30616"/>
    </ligand>
</feature>
<keyword evidence="4" id="KW-0808">Transferase</keyword>
<evidence type="ECO:0000256" key="4">
    <source>
        <dbReference type="ARBA" id="ARBA00022679"/>
    </source>
</evidence>
<comment type="subcellular location">
    <subcellularLocation>
        <location evidence="1">Membrane</location>
        <topology evidence="1">Single-pass type I membrane protein</topology>
    </subcellularLocation>
</comment>
<dbReference type="SMART" id="SM00220">
    <property type="entry name" value="S_TKc"/>
    <property type="match status" value="1"/>
</dbReference>
<dbReference type="SUPFAM" id="SSF56112">
    <property type="entry name" value="Protein kinase-like (PK-like)"/>
    <property type="match status" value="1"/>
</dbReference>
<dbReference type="SUPFAM" id="SSF49899">
    <property type="entry name" value="Concanavalin A-like lectins/glucanases"/>
    <property type="match status" value="1"/>
</dbReference>
<keyword evidence="6" id="KW-0732">Signal</keyword>
<evidence type="ECO:0000256" key="5">
    <source>
        <dbReference type="ARBA" id="ARBA00022692"/>
    </source>
</evidence>
<dbReference type="GO" id="GO:0030246">
    <property type="term" value="F:carbohydrate binding"/>
    <property type="evidence" value="ECO:0007669"/>
    <property type="project" value="UniProtKB-KW"/>
</dbReference>
<dbReference type="InterPro" id="IPR013320">
    <property type="entry name" value="ConA-like_dom_sf"/>
</dbReference>
<dbReference type="GO" id="GO:0005524">
    <property type="term" value="F:ATP binding"/>
    <property type="evidence" value="ECO:0007669"/>
    <property type="project" value="UniProtKB-UniRule"/>
</dbReference>
<dbReference type="InterPro" id="IPR050528">
    <property type="entry name" value="L-type_Lectin-RKs"/>
</dbReference>